<comment type="caution">
    <text evidence="1">The sequence shown here is derived from an EMBL/GenBank/DDBJ whole genome shotgun (WGS) entry which is preliminary data.</text>
</comment>
<proteinExistence type="predicted"/>
<name>A0A0C9M252_SPHPI</name>
<dbReference type="RefSeq" id="WP_128130676.1">
    <property type="nucleotide sequence ID" value="NZ_BBJS01000023.1"/>
</dbReference>
<organism evidence="1 2">
    <name type="scientific">Sphingomonas paucimobilis NBRC 13935</name>
    <dbReference type="NCBI Taxonomy" id="1219050"/>
    <lineage>
        <taxon>Bacteria</taxon>
        <taxon>Pseudomonadati</taxon>
        <taxon>Pseudomonadota</taxon>
        <taxon>Alphaproteobacteria</taxon>
        <taxon>Sphingomonadales</taxon>
        <taxon>Sphingomonadaceae</taxon>
        <taxon>Sphingomonas</taxon>
    </lineage>
</organism>
<protein>
    <submittedName>
        <fullName evidence="1">DNA, contig: SP623</fullName>
    </submittedName>
</protein>
<evidence type="ECO:0000313" key="2">
    <source>
        <dbReference type="Proteomes" id="UP000032025"/>
    </source>
</evidence>
<keyword evidence="2" id="KW-1185">Reference proteome</keyword>
<gene>
    <name evidence="1" type="ORF">SP6_23_00750</name>
</gene>
<accession>A0A0C9M252</accession>
<reference evidence="1 2" key="1">
    <citation type="submission" date="2014-08" db="EMBL/GenBank/DDBJ databases">
        <title>Whole genome shotgun sequence of Sphingomonas paucimobilis NBRC 13935.</title>
        <authorList>
            <person name="Hosoyama A."/>
            <person name="Hashimoto M."/>
            <person name="Hosoyama Y."/>
            <person name="Noguchi M."/>
            <person name="Uohara A."/>
            <person name="Ohji S."/>
            <person name="Katano-Makiyama Y."/>
            <person name="Ichikawa N."/>
            <person name="Kimura A."/>
            <person name="Yamazoe A."/>
            <person name="Fujita N."/>
        </authorList>
    </citation>
    <scope>NUCLEOTIDE SEQUENCE [LARGE SCALE GENOMIC DNA]</scope>
    <source>
        <strain evidence="1 2">NBRC 13935</strain>
    </source>
</reference>
<dbReference type="GeneID" id="78527334"/>
<dbReference type="Proteomes" id="UP000032025">
    <property type="component" value="Unassembled WGS sequence"/>
</dbReference>
<evidence type="ECO:0000313" key="1">
    <source>
        <dbReference type="EMBL" id="GAN13675.1"/>
    </source>
</evidence>
<sequence>MGKTSAGYRRMYVVGTVTPMKKATAAAATLAIWDEHNRRLKFDGVNEGFAPTKNENAKNFLRREIYILGRELIRVPPQRWTVADLARSIRPVPLGRDEPLAHVFHALLMSVYEDDSQISRQERWLMARELEYAHRHNVPSALLAGFLLQSGLRTDIPAKIKSGYIEPAFR</sequence>
<dbReference type="AlphaFoldDB" id="A0A0C9M252"/>
<dbReference type="EMBL" id="BBJS01000023">
    <property type="protein sequence ID" value="GAN13675.1"/>
    <property type="molecule type" value="Genomic_DNA"/>
</dbReference>